<dbReference type="STRING" id="13249.T1HRU6"/>
<dbReference type="VEuPathDB" id="VectorBase:RPRC006766"/>
<keyword evidence="2" id="KW-1185">Reference proteome</keyword>
<dbReference type="HOGENOM" id="CLU_623065_0_0_1"/>
<dbReference type="AlphaFoldDB" id="T1HRU6"/>
<name>T1HRU6_RHOPR</name>
<dbReference type="PANTHER" id="PTHR14611:SF2">
    <property type="entry name" value="TECTONIC"/>
    <property type="match status" value="1"/>
</dbReference>
<proteinExistence type="predicted"/>
<reference evidence="1" key="1">
    <citation type="submission" date="2015-05" db="UniProtKB">
        <authorList>
            <consortium name="EnsemblMetazoa"/>
        </authorList>
    </citation>
    <scope>IDENTIFICATION</scope>
</reference>
<organism evidence="1 2">
    <name type="scientific">Rhodnius prolixus</name>
    <name type="common">Triatomid bug</name>
    <dbReference type="NCBI Taxonomy" id="13249"/>
    <lineage>
        <taxon>Eukaryota</taxon>
        <taxon>Metazoa</taxon>
        <taxon>Ecdysozoa</taxon>
        <taxon>Arthropoda</taxon>
        <taxon>Hexapoda</taxon>
        <taxon>Insecta</taxon>
        <taxon>Pterygota</taxon>
        <taxon>Neoptera</taxon>
        <taxon>Paraneoptera</taxon>
        <taxon>Hemiptera</taxon>
        <taxon>Heteroptera</taxon>
        <taxon>Panheteroptera</taxon>
        <taxon>Cimicomorpha</taxon>
        <taxon>Reduviidae</taxon>
        <taxon>Triatominae</taxon>
        <taxon>Rhodnius</taxon>
    </lineage>
</organism>
<dbReference type="EnsemblMetazoa" id="RPRC006766-RA">
    <property type="protein sequence ID" value="RPRC006766-PA"/>
    <property type="gene ID" value="RPRC006766"/>
</dbReference>
<protein>
    <submittedName>
        <fullName evidence="1">DUF1619 domain-containing protein</fullName>
    </submittedName>
</protein>
<dbReference type="EMBL" id="ACPB03008601">
    <property type="status" value="NOT_ANNOTATED_CDS"/>
    <property type="molecule type" value="Genomic_DNA"/>
</dbReference>
<evidence type="ECO:0000313" key="1">
    <source>
        <dbReference type="EnsemblMetazoa" id="RPRC006766-PA"/>
    </source>
</evidence>
<dbReference type="InterPro" id="IPR040354">
    <property type="entry name" value="TCTN1-3"/>
</dbReference>
<dbReference type="InParanoid" id="T1HRU6"/>
<dbReference type="Proteomes" id="UP000015103">
    <property type="component" value="Unassembled WGS sequence"/>
</dbReference>
<evidence type="ECO:0000313" key="2">
    <source>
        <dbReference type="Proteomes" id="UP000015103"/>
    </source>
</evidence>
<dbReference type="PANTHER" id="PTHR14611">
    <property type="entry name" value="TECTONIC FAMILY MEMBER"/>
    <property type="match status" value="1"/>
</dbReference>
<sequence length="440" mass="51002">MYCAMLLLELLLFNGLSLIFTVCAESDLILTNFNWTETKEKVQESNQDVSSDLNSGSLSICDITENYCDVNCCNDKVCKFYSRSFNCTTDEAQNVFNPFNYDQLYCYNKLPIYLKHSSVALCFEHQNSPYLGRFFKEDNVILSKHELFELMKNRRKIYKFFKELNNDFQQNGKNQQNYLSREFILKIFNEKGYFNEYVQPTNIMGIGYCSSVTPLKVIDRKSHCLLSLSIEQCNKQATQLQFIYEYFKGKFSLLTDLEENSNNTGISMKIVCKDSGSTFVKLFDVITLKYLIYEIKERKTVPCRENLTTYYNEKSEICENLIIAQTLKFIWNDTGPVGLDIDIILADIPLSLDKFMDITDETESPTSLYVSQSFAIEHKLISKQHKKMNSTRGYSIGNYLKLSNISYPENFNCSSSNDLKCSTKDEIYTVWAEEKHSTSS</sequence>
<accession>T1HRU6</accession>